<dbReference type="AlphaFoldDB" id="A0A9W4RKP8"/>
<evidence type="ECO:0008006" key="5">
    <source>
        <dbReference type="Google" id="ProtNLM"/>
    </source>
</evidence>
<evidence type="ECO:0000313" key="4">
    <source>
        <dbReference type="Proteomes" id="UP001152533"/>
    </source>
</evidence>
<accession>A0A9W4RKP8</accession>
<dbReference type="SMART" id="SM01296">
    <property type="entry name" value="N2227"/>
    <property type="match status" value="1"/>
</dbReference>
<dbReference type="PANTHER" id="PTHR12303">
    <property type="entry name" value="CARNOSINE N-METHYLTRANSFERASE"/>
    <property type="match status" value="1"/>
</dbReference>
<reference evidence="3" key="1">
    <citation type="submission" date="2022-08" db="EMBL/GenBank/DDBJ databases">
        <authorList>
            <person name="Giroux E."/>
            <person name="Giroux E."/>
        </authorList>
    </citation>
    <scope>NUCLEOTIDE SEQUENCE</scope>
    <source>
        <strain evidence="3">H1091258</strain>
    </source>
</reference>
<dbReference type="PANTHER" id="PTHR12303:SF13">
    <property type="match status" value="1"/>
</dbReference>
<dbReference type="Gene3D" id="3.40.50.150">
    <property type="entry name" value="Vaccinia Virus protein VP39"/>
    <property type="match status" value="1"/>
</dbReference>
<keyword evidence="2" id="KW-0732">Signal</keyword>
<keyword evidence="4" id="KW-1185">Reference proteome</keyword>
<feature type="chain" id="PRO_5040937284" description="Methyltransferase-like protein" evidence="2">
    <location>
        <begin position="25"/>
        <end position="420"/>
    </location>
</feature>
<gene>
    <name evidence="3" type="ORF">CGXH109_LOCUS19864</name>
</gene>
<dbReference type="GO" id="GO:0008757">
    <property type="term" value="F:S-adenosylmethionine-dependent methyltransferase activity"/>
    <property type="evidence" value="ECO:0007669"/>
    <property type="project" value="InterPro"/>
</dbReference>
<dbReference type="Pfam" id="PF07942">
    <property type="entry name" value="CARME"/>
    <property type="match status" value="1"/>
</dbReference>
<dbReference type="EMBL" id="CAMGZC010000079">
    <property type="protein sequence ID" value="CAI0642911.1"/>
    <property type="molecule type" value="Genomic_DNA"/>
</dbReference>
<dbReference type="InterPro" id="IPR012901">
    <property type="entry name" value="CARME"/>
</dbReference>
<evidence type="ECO:0000256" key="1">
    <source>
        <dbReference type="SAM" id="MobiDB-lite"/>
    </source>
</evidence>
<feature type="signal peptide" evidence="2">
    <location>
        <begin position="1"/>
        <end position="24"/>
    </location>
</feature>
<name>A0A9W4RKP8_9PEZI</name>
<protein>
    <recommendedName>
        <fullName evidence="5">Methyltransferase-like protein</fullName>
    </recommendedName>
</protein>
<sequence>MHTSIYPSRFLALSLFILFPLYLAIRGYSSVSDVAVVISSLSSRAEALHVALTSSIATTPASTNQTFESAGEHAGPEGGKKHRYSSLPDGLAHAITSFEKYPLLAERVLQRKHARYSKQSSAQKALSNKLGYPAHFEKARQGIDVNAQFTEQVAQIARAHYHIDPQAALEDHEDADFGLVDLAFGHLSRDWSTQGKKERQAVFPPVLAGLEQHFGEDGNGKKVLVPGSGMGRLASDIADLGYDVTANELDYGSILAYHLLTNHTSSLHQHTLHPFVTKWTHQANPSSRYSTVTVPDHWPNKTVKLVEGDFLEKFPENEHFDAVVTLFFIDISNNVIDFLSNIHRLLKPGGVWVNLGPLKWGSHTALQLSAEEVLQLADLLGFDVDHAARKSIDSLYADQPDTLLKFTYGESLSFKHKVSS</sequence>
<feature type="region of interest" description="Disordered" evidence="1">
    <location>
        <begin position="63"/>
        <end position="83"/>
    </location>
</feature>
<comment type="caution">
    <text evidence="3">The sequence shown here is derived from an EMBL/GenBank/DDBJ whole genome shotgun (WGS) entry which is preliminary data.</text>
</comment>
<organism evidence="3 4">
    <name type="scientific">Colletotrichum noveboracense</name>
    <dbReference type="NCBI Taxonomy" id="2664923"/>
    <lineage>
        <taxon>Eukaryota</taxon>
        <taxon>Fungi</taxon>
        <taxon>Dikarya</taxon>
        <taxon>Ascomycota</taxon>
        <taxon>Pezizomycotina</taxon>
        <taxon>Sordariomycetes</taxon>
        <taxon>Hypocreomycetidae</taxon>
        <taxon>Glomerellales</taxon>
        <taxon>Glomerellaceae</taxon>
        <taxon>Colletotrichum</taxon>
        <taxon>Colletotrichum gloeosporioides species complex</taxon>
    </lineage>
</organism>
<proteinExistence type="predicted"/>
<dbReference type="InterPro" id="IPR029063">
    <property type="entry name" value="SAM-dependent_MTases_sf"/>
</dbReference>
<dbReference type="SUPFAM" id="SSF53335">
    <property type="entry name" value="S-adenosyl-L-methionine-dependent methyltransferases"/>
    <property type="match status" value="1"/>
</dbReference>
<feature type="compositionally biased region" description="Basic and acidic residues" evidence="1">
    <location>
        <begin position="70"/>
        <end position="79"/>
    </location>
</feature>
<dbReference type="Proteomes" id="UP001152533">
    <property type="component" value="Unassembled WGS sequence"/>
</dbReference>
<evidence type="ECO:0000313" key="3">
    <source>
        <dbReference type="EMBL" id="CAI0642911.1"/>
    </source>
</evidence>
<dbReference type="CDD" id="cd02440">
    <property type="entry name" value="AdoMet_MTases"/>
    <property type="match status" value="1"/>
</dbReference>
<evidence type="ECO:0000256" key="2">
    <source>
        <dbReference type="SAM" id="SignalP"/>
    </source>
</evidence>